<gene>
    <name evidence="2" type="ORF">C8J48_0929</name>
</gene>
<dbReference type="RefSeq" id="WP_170105161.1">
    <property type="nucleotide sequence ID" value="NZ_PZZP01000001.1"/>
</dbReference>
<organism evidence="2 3">
    <name type="scientific">Desmospora activa DSM 45169</name>
    <dbReference type="NCBI Taxonomy" id="1121389"/>
    <lineage>
        <taxon>Bacteria</taxon>
        <taxon>Bacillati</taxon>
        <taxon>Bacillota</taxon>
        <taxon>Bacilli</taxon>
        <taxon>Bacillales</taxon>
        <taxon>Thermoactinomycetaceae</taxon>
        <taxon>Desmospora</taxon>
    </lineage>
</organism>
<dbReference type="EMBL" id="PZZP01000001">
    <property type="protein sequence ID" value="PTM58347.1"/>
    <property type="molecule type" value="Genomic_DNA"/>
</dbReference>
<comment type="caution">
    <text evidence="2">The sequence shown here is derived from an EMBL/GenBank/DDBJ whole genome shotgun (WGS) entry which is preliminary data.</text>
</comment>
<sequence>MGDKLYGHVDVGYPVPKEQPDTEQPEKEKVGDQKSEAITDLFRSFIGSAPPLADK</sequence>
<reference evidence="2 3" key="1">
    <citation type="submission" date="2018-04" db="EMBL/GenBank/DDBJ databases">
        <title>Genomic Encyclopedia of Archaeal and Bacterial Type Strains, Phase II (KMG-II): from individual species to whole genera.</title>
        <authorList>
            <person name="Goeker M."/>
        </authorList>
    </citation>
    <scope>NUCLEOTIDE SEQUENCE [LARGE SCALE GENOMIC DNA]</scope>
    <source>
        <strain evidence="2 3">DSM 45169</strain>
    </source>
</reference>
<protein>
    <submittedName>
        <fullName evidence="2">Uncharacterized protein</fullName>
    </submittedName>
</protein>
<dbReference type="AlphaFoldDB" id="A0A2T4Z903"/>
<name>A0A2T4Z903_9BACL</name>
<keyword evidence="3" id="KW-1185">Reference proteome</keyword>
<evidence type="ECO:0000256" key="1">
    <source>
        <dbReference type="SAM" id="MobiDB-lite"/>
    </source>
</evidence>
<evidence type="ECO:0000313" key="3">
    <source>
        <dbReference type="Proteomes" id="UP000241639"/>
    </source>
</evidence>
<accession>A0A2T4Z903</accession>
<proteinExistence type="predicted"/>
<feature type="region of interest" description="Disordered" evidence="1">
    <location>
        <begin position="1"/>
        <end position="34"/>
    </location>
</feature>
<evidence type="ECO:0000313" key="2">
    <source>
        <dbReference type="EMBL" id="PTM58347.1"/>
    </source>
</evidence>
<feature type="compositionally biased region" description="Basic and acidic residues" evidence="1">
    <location>
        <begin position="18"/>
        <end position="34"/>
    </location>
</feature>
<dbReference type="Proteomes" id="UP000241639">
    <property type="component" value="Unassembled WGS sequence"/>
</dbReference>